<gene>
    <name evidence="2" type="ORF">JW592_29960</name>
</gene>
<comment type="caution">
    <text evidence="2">The sequence shown here is derived from an EMBL/GenBank/DDBJ whole genome shotgun (WGS) entry which is preliminary data.</text>
</comment>
<feature type="region of interest" description="Disordered" evidence="1">
    <location>
        <begin position="1"/>
        <end position="31"/>
    </location>
</feature>
<protein>
    <submittedName>
        <fullName evidence="2">Uncharacterized protein</fullName>
    </submittedName>
</protein>
<evidence type="ECO:0000313" key="3">
    <source>
        <dbReference type="Proteomes" id="UP001518976"/>
    </source>
</evidence>
<dbReference type="Proteomes" id="UP001518976">
    <property type="component" value="Unassembled WGS sequence"/>
</dbReference>
<evidence type="ECO:0000256" key="1">
    <source>
        <dbReference type="SAM" id="MobiDB-lite"/>
    </source>
</evidence>
<dbReference type="RefSeq" id="WP_209268401.1">
    <property type="nucleotide sequence ID" value="NZ_JAFFZN010000038.1"/>
</dbReference>
<organism evidence="2 3">
    <name type="scientific">Streptomyces spirodelae</name>
    <dbReference type="NCBI Taxonomy" id="2812904"/>
    <lineage>
        <taxon>Bacteria</taxon>
        <taxon>Bacillati</taxon>
        <taxon>Actinomycetota</taxon>
        <taxon>Actinomycetes</taxon>
        <taxon>Kitasatosporales</taxon>
        <taxon>Streptomycetaceae</taxon>
        <taxon>Streptomyces</taxon>
    </lineage>
</organism>
<proteinExistence type="predicted"/>
<feature type="compositionally biased region" description="Basic and acidic residues" evidence="1">
    <location>
        <begin position="9"/>
        <end position="22"/>
    </location>
</feature>
<reference evidence="2 3" key="1">
    <citation type="submission" date="2021-02" db="EMBL/GenBank/DDBJ databases">
        <title>Streptomyces spirodelae sp. nov., isolated from duckweed.</title>
        <authorList>
            <person name="Saimee Y."/>
            <person name="Duangmal K."/>
        </authorList>
    </citation>
    <scope>NUCLEOTIDE SEQUENCE [LARGE SCALE GENOMIC DNA]</scope>
    <source>
        <strain evidence="2 3">DW4-2</strain>
    </source>
</reference>
<evidence type="ECO:0000313" key="2">
    <source>
        <dbReference type="EMBL" id="MBO8189636.1"/>
    </source>
</evidence>
<accession>A0ABS3X3F6</accession>
<name>A0ABS3X3F6_9ACTN</name>
<sequence>MTEQSALADRCRTDALGQRDDGPGASGRSRSLGHCRLLRAEPTVFGPVAFNPTVSCLISRLAGGGD</sequence>
<keyword evidence="3" id="KW-1185">Reference proteome</keyword>
<dbReference type="EMBL" id="JAFFZN010000038">
    <property type="protein sequence ID" value="MBO8189636.1"/>
    <property type="molecule type" value="Genomic_DNA"/>
</dbReference>